<gene>
    <name evidence="3" type="ORF">INE88_03283</name>
</gene>
<organism evidence="3 4">
    <name type="scientific">Bacteroides eggerthii</name>
    <dbReference type="NCBI Taxonomy" id="28111"/>
    <lineage>
        <taxon>Bacteria</taxon>
        <taxon>Pseudomonadati</taxon>
        <taxon>Bacteroidota</taxon>
        <taxon>Bacteroidia</taxon>
        <taxon>Bacteroidales</taxon>
        <taxon>Bacteroidaceae</taxon>
        <taxon>Bacteroides</taxon>
    </lineage>
</organism>
<evidence type="ECO:0000256" key="1">
    <source>
        <dbReference type="SAM" id="MobiDB-lite"/>
    </source>
</evidence>
<evidence type="ECO:0000313" key="4">
    <source>
        <dbReference type="Proteomes" id="UP000679226"/>
    </source>
</evidence>
<sequence>MKITSIFGLCIAASLCFLSCTDGDEIQQNITPNVDTMPVKLALGMAPMHDTGGVTRARGDNSLDLVLGEEADKAPDYAGAHSATDAGAQMNSATDAGAPPQTRASLTDAQEDAVSEICVFQFENATNTLKYSGHISLGTGTLTTDISLATGMGACTVYVLANVGDLTSRVAYGSTLADFKKLAAEVTSGKGTGDNLPMCGSNDNFDSNTANTLAVSLTRSVAKVSLNLTLPNGADLFTVSAIKLMNVAKKLYYVESTAPTTSAELTDYTSDNSNTITWYIPENKAGTTSLTDWKDRYEGNAPATATYILIEGSYTPQNGTARDVAYAIYLGDNDPADFNVTRNTKYTVNASIRGTNLDDGRVLVGKDLSAAGTRTANCYVVKTTDANKWYRFKATVRGNGAQTAEDISYTGAVIPAGDKISPVKAGLVWETRDNNGTIHTLDYVGYSRNGYIVFKLGSAPEGNAVVAAKDGASKILWSWHIWATAAFDGDNIKVQKYETRPRNNITGYENITKRTFNMMDRNLGAASAMPASKTAEEVIKTYGLFYQFGRKDPFPGPGEMIKTDNAELIPSYDANGQLVTKANYSQFLIWSQVPSEKKTDRAAIIAQLAYVVEHPSMFVMSTNDRATQYGGDGKTPSFNWLWAAHWNSLPWKVSNKLWGSGLITESGTSNAFGTKPVTKTIYDPCPYGYHMPEQDVWTNFSTITTEYNTTTAAEFNVVTADKQIITGNTDGFANSQFPAFGRRFLTAGNSENSDGSNVAFYPAVGARFNTTTIADLGLGIYYWSASPYDNTGRVVTSPSGNSTNISTTGSCLLGTNDLVSPVTSGLGRMCATPVRCVRGN</sequence>
<feature type="domain" description="DUF4906" evidence="2">
    <location>
        <begin position="276"/>
        <end position="349"/>
    </location>
</feature>
<protein>
    <recommendedName>
        <fullName evidence="2">DUF4906 domain-containing protein</fullName>
    </recommendedName>
</protein>
<dbReference type="AlphaFoldDB" id="A0A975KIB0"/>
<reference evidence="3" key="1">
    <citation type="journal article" date="2021" name="PLoS Genet.">
        <title>Mobile Type VI secretion system loci of the gut Bacteroidales display extensive intra-ecosystem transfer, multi-species spread and geographical clustering.</title>
        <authorList>
            <person name="Garcia-Bayona L."/>
            <person name="Coyne M.J."/>
            <person name="Comstock L.E."/>
        </authorList>
    </citation>
    <scope>NUCLEOTIDE SEQUENCE</scope>
    <source>
        <strain evidence="3">CL11T00C20</strain>
    </source>
</reference>
<dbReference type="InterPro" id="IPR032594">
    <property type="entry name" value="DUF4906"/>
</dbReference>
<proteinExistence type="predicted"/>
<dbReference type="RefSeq" id="WP_211454294.1">
    <property type="nucleotide sequence ID" value="NZ_CP072227.1"/>
</dbReference>
<dbReference type="EMBL" id="CP072227">
    <property type="protein sequence ID" value="QUT46454.1"/>
    <property type="molecule type" value="Genomic_DNA"/>
</dbReference>
<accession>A0A975KIB0</accession>
<dbReference type="Gene3D" id="2.60.40.2580">
    <property type="match status" value="1"/>
</dbReference>
<name>A0A975KIB0_9BACE</name>
<dbReference type="KEGG" id="beg:INE88_03283"/>
<feature type="region of interest" description="Disordered" evidence="1">
    <location>
        <begin position="77"/>
        <end position="103"/>
    </location>
</feature>
<dbReference type="Proteomes" id="UP000679226">
    <property type="component" value="Chromosome"/>
</dbReference>
<dbReference type="Pfam" id="PF16249">
    <property type="entry name" value="DUF4906"/>
    <property type="match status" value="1"/>
</dbReference>
<evidence type="ECO:0000259" key="2">
    <source>
        <dbReference type="Pfam" id="PF16249"/>
    </source>
</evidence>
<evidence type="ECO:0000313" key="3">
    <source>
        <dbReference type="EMBL" id="QUT46454.1"/>
    </source>
</evidence>